<proteinExistence type="inferred from homology"/>
<dbReference type="InterPro" id="IPR002347">
    <property type="entry name" value="SDR_fam"/>
</dbReference>
<dbReference type="GO" id="GO:0005783">
    <property type="term" value="C:endoplasmic reticulum"/>
    <property type="evidence" value="ECO:0007669"/>
    <property type="project" value="TreeGrafter"/>
</dbReference>
<dbReference type="PANTHER" id="PTHR44169">
    <property type="entry name" value="NADPH-DEPENDENT 1-ACYLDIHYDROXYACETONE PHOSPHATE REDUCTASE"/>
    <property type="match status" value="1"/>
</dbReference>
<dbReference type="GO" id="GO:0005811">
    <property type="term" value="C:lipid droplet"/>
    <property type="evidence" value="ECO:0007669"/>
    <property type="project" value="TreeGrafter"/>
</dbReference>
<dbReference type="EMBL" id="JAUEPN010000006">
    <property type="protein sequence ID" value="KAK3292862.1"/>
    <property type="molecule type" value="Genomic_DNA"/>
</dbReference>
<dbReference type="RefSeq" id="XP_062656376.1">
    <property type="nucleotide sequence ID" value="XM_062805694.1"/>
</dbReference>
<dbReference type="GO" id="GO:0000140">
    <property type="term" value="F:acylglycerone-phosphate reductase (NADP+) activity"/>
    <property type="evidence" value="ECO:0007669"/>
    <property type="project" value="TreeGrafter"/>
</dbReference>
<reference evidence="5" key="2">
    <citation type="submission" date="2023-06" db="EMBL/GenBank/DDBJ databases">
        <authorList>
            <consortium name="Lawrence Berkeley National Laboratory"/>
            <person name="Haridas S."/>
            <person name="Hensen N."/>
            <person name="Bonometti L."/>
            <person name="Westerberg I."/>
            <person name="Brannstrom I.O."/>
            <person name="Guillou S."/>
            <person name="Cros-Aarteil S."/>
            <person name="Calhoun S."/>
            <person name="Kuo A."/>
            <person name="Mondo S."/>
            <person name="Pangilinan J."/>
            <person name="Riley R."/>
            <person name="Labutti K."/>
            <person name="Andreopoulos B."/>
            <person name="Lipzen A."/>
            <person name="Chen C."/>
            <person name="Yanf M."/>
            <person name="Daum C."/>
            <person name="Ng V."/>
            <person name="Clum A."/>
            <person name="Steindorff A."/>
            <person name="Ohm R."/>
            <person name="Martin F."/>
            <person name="Silar P."/>
            <person name="Natvig D."/>
            <person name="Lalanne C."/>
            <person name="Gautier V."/>
            <person name="Ament-Velasquez S.L."/>
            <person name="Kruys A."/>
            <person name="Hutchinson M.I."/>
            <person name="Powell A.J."/>
            <person name="Barry K."/>
            <person name="Miller A.N."/>
            <person name="Grigoriev I.V."/>
            <person name="Debuchy R."/>
            <person name="Gladieux P."/>
            <person name="Thoren M.H."/>
            <person name="Johannesson H."/>
        </authorList>
    </citation>
    <scope>NUCLEOTIDE SEQUENCE</scope>
    <source>
        <strain evidence="5">CBS 168.71</strain>
    </source>
</reference>
<dbReference type="AlphaFoldDB" id="A0AAE0LPQ6"/>
<dbReference type="SUPFAM" id="SSF51735">
    <property type="entry name" value="NAD(P)-binding Rossmann-fold domains"/>
    <property type="match status" value="1"/>
</dbReference>
<dbReference type="GeneID" id="87842642"/>
<evidence type="ECO:0000256" key="3">
    <source>
        <dbReference type="ARBA" id="ARBA00023002"/>
    </source>
</evidence>
<dbReference type="Proteomes" id="UP001278766">
    <property type="component" value="Unassembled WGS sequence"/>
</dbReference>
<dbReference type="InterPro" id="IPR020904">
    <property type="entry name" value="Sc_DH/Rdtase_CS"/>
</dbReference>
<organism evidence="5 6">
    <name type="scientific">Chaetomium fimeti</name>
    <dbReference type="NCBI Taxonomy" id="1854472"/>
    <lineage>
        <taxon>Eukaryota</taxon>
        <taxon>Fungi</taxon>
        <taxon>Dikarya</taxon>
        <taxon>Ascomycota</taxon>
        <taxon>Pezizomycotina</taxon>
        <taxon>Sordariomycetes</taxon>
        <taxon>Sordariomycetidae</taxon>
        <taxon>Sordariales</taxon>
        <taxon>Chaetomiaceae</taxon>
        <taxon>Chaetomium</taxon>
    </lineage>
</organism>
<dbReference type="GO" id="GO:0006654">
    <property type="term" value="P:phosphatidic acid biosynthetic process"/>
    <property type="evidence" value="ECO:0007669"/>
    <property type="project" value="TreeGrafter"/>
</dbReference>
<dbReference type="GO" id="GO:0019433">
    <property type="term" value="P:triglyceride catabolic process"/>
    <property type="evidence" value="ECO:0007669"/>
    <property type="project" value="TreeGrafter"/>
</dbReference>
<evidence type="ECO:0000256" key="4">
    <source>
        <dbReference type="RuleBase" id="RU000363"/>
    </source>
</evidence>
<gene>
    <name evidence="5" type="ORF">B0H64DRAFT_425679</name>
</gene>
<reference evidence="5" key="1">
    <citation type="journal article" date="2023" name="Mol. Phylogenet. Evol.">
        <title>Genome-scale phylogeny and comparative genomics of the fungal order Sordariales.</title>
        <authorList>
            <person name="Hensen N."/>
            <person name="Bonometti L."/>
            <person name="Westerberg I."/>
            <person name="Brannstrom I.O."/>
            <person name="Guillou S."/>
            <person name="Cros-Aarteil S."/>
            <person name="Calhoun S."/>
            <person name="Haridas S."/>
            <person name="Kuo A."/>
            <person name="Mondo S."/>
            <person name="Pangilinan J."/>
            <person name="Riley R."/>
            <person name="LaButti K."/>
            <person name="Andreopoulos B."/>
            <person name="Lipzen A."/>
            <person name="Chen C."/>
            <person name="Yan M."/>
            <person name="Daum C."/>
            <person name="Ng V."/>
            <person name="Clum A."/>
            <person name="Steindorff A."/>
            <person name="Ohm R.A."/>
            <person name="Martin F."/>
            <person name="Silar P."/>
            <person name="Natvig D.O."/>
            <person name="Lalanne C."/>
            <person name="Gautier V."/>
            <person name="Ament-Velasquez S.L."/>
            <person name="Kruys A."/>
            <person name="Hutchinson M.I."/>
            <person name="Powell A.J."/>
            <person name="Barry K."/>
            <person name="Miller A.N."/>
            <person name="Grigoriev I.V."/>
            <person name="Debuchy R."/>
            <person name="Gladieux P."/>
            <person name="Hiltunen Thoren M."/>
            <person name="Johannesson H."/>
        </authorList>
    </citation>
    <scope>NUCLEOTIDE SEQUENCE</scope>
    <source>
        <strain evidence="5">CBS 168.71</strain>
    </source>
</reference>
<keyword evidence="3" id="KW-0560">Oxidoreductase</keyword>
<comment type="caution">
    <text evidence="5">The sequence shown here is derived from an EMBL/GenBank/DDBJ whole genome shotgun (WGS) entry which is preliminary data.</text>
</comment>
<accession>A0AAE0LPQ6</accession>
<dbReference type="GO" id="GO:0004806">
    <property type="term" value="F:triacylglycerol lipase activity"/>
    <property type="evidence" value="ECO:0007669"/>
    <property type="project" value="TreeGrafter"/>
</dbReference>
<dbReference type="PROSITE" id="PS00061">
    <property type="entry name" value="ADH_SHORT"/>
    <property type="match status" value="1"/>
</dbReference>
<evidence type="ECO:0000313" key="5">
    <source>
        <dbReference type="EMBL" id="KAK3292862.1"/>
    </source>
</evidence>
<sequence length="292" mass="32164">MASERFALITGCGYGGIGHALASRLRKEKFEVIATLLPHEDAHHLESEGIHVTRTDVTKDESVEELKQTLQKLTGGRLDILINNASVQAPSSITGYTMPATDTKAAEVQKMFSVNVFGPMRVVHYLHPFLIAAKGVIVNTGSIGGVCPYVYGASYNASKAALQHYGNTLRVELRPFGVRVVNVISGEVATNILKNDHGRSLPEDSVYYPMNDAFVAHLHRTPDAMKPDQYAAGVVKEILKKSPAAWFWFGNSSGLIRFIDTFLPRTFWDWFFGRLFGLGKLADTQPGKIRLS</sequence>
<evidence type="ECO:0000256" key="1">
    <source>
        <dbReference type="ARBA" id="ARBA00006484"/>
    </source>
</evidence>
<comment type="similarity">
    <text evidence="1 4">Belongs to the short-chain dehydrogenases/reductases (SDR) family.</text>
</comment>
<dbReference type="PANTHER" id="PTHR44169:SF3">
    <property type="entry name" value="SHORT-CHAIN DEHYDROGENASE SRDE"/>
    <property type="match status" value="1"/>
</dbReference>
<protein>
    <submittedName>
        <fullName evidence="5">Uncharacterized protein</fullName>
    </submittedName>
</protein>
<dbReference type="PRINTS" id="PR00080">
    <property type="entry name" value="SDRFAMILY"/>
</dbReference>
<keyword evidence="6" id="KW-1185">Reference proteome</keyword>
<name>A0AAE0LPQ6_9PEZI</name>
<keyword evidence="2" id="KW-0521">NADP</keyword>
<evidence type="ECO:0000256" key="2">
    <source>
        <dbReference type="ARBA" id="ARBA00022857"/>
    </source>
</evidence>
<dbReference type="PRINTS" id="PR00081">
    <property type="entry name" value="GDHRDH"/>
</dbReference>
<evidence type="ECO:0000313" key="6">
    <source>
        <dbReference type="Proteomes" id="UP001278766"/>
    </source>
</evidence>
<dbReference type="Pfam" id="PF00106">
    <property type="entry name" value="adh_short"/>
    <property type="match status" value="1"/>
</dbReference>
<dbReference type="InterPro" id="IPR036291">
    <property type="entry name" value="NAD(P)-bd_dom_sf"/>
</dbReference>
<dbReference type="Gene3D" id="3.40.50.720">
    <property type="entry name" value="NAD(P)-binding Rossmann-like Domain"/>
    <property type="match status" value="1"/>
</dbReference>